<dbReference type="CDD" id="cd01130">
    <property type="entry name" value="VirB11-like_ATPase"/>
    <property type="match status" value="1"/>
</dbReference>
<dbReference type="SUPFAM" id="SSF52540">
    <property type="entry name" value="P-loop containing nucleoside triphosphate hydrolases"/>
    <property type="match status" value="1"/>
</dbReference>
<dbReference type="Proteomes" id="UP000254508">
    <property type="component" value="Plasmid unnamed"/>
</dbReference>
<accession>A0A345YIM3</accession>
<dbReference type="PANTHER" id="PTHR30486:SF6">
    <property type="entry name" value="TYPE IV PILUS RETRACTATION ATPASE PILT"/>
    <property type="match status" value="1"/>
</dbReference>
<sequence length="353" mass="39507">MGVELTMDMNLLQRMLAPLAEYYEAEDYEEVAINQPGEIWCRRHKVDKQGRIWVRIPDERFTLKFLTLICRAVANTFDQKFDPADPTRPSTVFATLPPHEHRFGAIAGMNIVYDQTIPEGGIALCIRKGAGAKRVHTVDFSDWGLVEGRGVQKGHEHIAKLSDPNEDAIRCLKDAVQQGCNILISGGTSTGKTTLFNRIIEEVDERTRIITVEDTREIKLKAHPNHAHLILSRTDRNSIFTYDDAIDVIMRFTPDIVLVGEISTSNAGTLWKLTGTGHGAMMTTIHASTVDHCYDVLFERISANIPNMDRAKTIQKIRENFCIIQMSRDLDGNRVITDIAAPIPAETPDSKAA</sequence>
<keyword evidence="4" id="KW-1185">Reference proteome</keyword>
<dbReference type="Gene3D" id="3.30.450.90">
    <property type="match status" value="1"/>
</dbReference>
<comment type="similarity">
    <text evidence="1">Belongs to the GSP E family.</text>
</comment>
<dbReference type="InterPro" id="IPR001482">
    <property type="entry name" value="T2SS/T4SS_dom"/>
</dbReference>
<dbReference type="InterPro" id="IPR050921">
    <property type="entry name" value="T4SS_GSP_E_ATPase"/>
</dbReference>
<dbReference type="AlphaFoldDB" id="A0A345YIM3"/>
<dbReference type="OrthoDB" id="9810761at2"/>
<reference evidence="3 4" key="1">
    <citation type="submission" date="2018-07" db="EMBL/GenBank/DDBJ databases">
        <title>Genome sequence of Erythrobacter strain YH-07, an antagonistic bacterium isolated from Yellow Sea.</title>
        <authorList>
            <person name="Tang T."/>
            <person name="Liu Q."/>
            <person name="Sun X."/>
        </authorList>
    </citation>
    <scope>NUCLEOTIDE SEQUENCE [LARGE SCALE GENOMIC DNA]</scope>
    <source>
        <strain evidence="3 4">YH-07</strain>
        <plasmid evidence="3 4">unnamed</plasmid>
    </source>
</reference>
<dbReference type="GO" id="GO:0016887">
    <property type="term" value="F:ATP hydrolysis activity"/>
    <property type="evidence" value="ECO:0007669"/>
    <property type="project" value="InterPro"/>
</dbReference>
<evidence type="ECO:0000256" key="1">
    <source>
        <dbReference type="ARBA" id="ARBA00006611"/>
    </source>
</evidence>
<organism evidence="3 4">
    <name type="scientific">Erythrobacter aureus</name>
    <dbReference type="NCBI Taxonomy" id="2182384"/>
    <lineage>
        <taxon>Bacteria</taxon>
        <taxon>Pseudomonadati</taxon>
        <taxon>Pseudomonadota</taxon>
        <taxon>Alphaproteobacteria</taxon>
        <taxon>Sphingomonadales</taxon>
        <taxon>Erythrobacteraceae</taxon>
        <taxon>Erythrobacter/Porphyrobacter group</taxon>
        <taxon>Erythrobacter</taxon>
    </lineage>
</organism>
<dbReference type="EMBL" id="CP031358">
    <property type="protein sequence ID" value="AXK43775.1"/>
    <property type="molecule type" value="Genomic_DNA"/>
</dbReference>
<evidence type="ECO:0000313" key="4">
    <source>
        <dbReference type="Proteomes" id="UP000254508"/>
    </source>
</evidence>
<protein>
    <recommendedName>
        <fullName evidence="2">Bacterial type II secretion system protein E domain-containing protein</fullName>
    </recommendedName>
</protein>
<dbReference type="KEGG" id="err:DVR09_15070"/>
<proteinExistence type="inferred from homology"/>
<dbReference type="Pfam" id="PF00437">
    <property type="entry name" value="T2SSE"/>
    <property type="match status" value="1"/>
</dbReference>
<dbReference type="InterPro" id="IPR027417">
    <property type="entry name" value="P-loop_NTPase"/>
</dbReference>
<keyword evidence="3" id="KW-0614">Plasmid</keyword>
<geneLocation type="plasmid" evidence="3 4">
    <name>unnamed</name>
</geneLocation>
<dbReference type="Gene3D" id="3.40.50.300">
    <property type="entry name" value="P-loop containing nucleotide triphosphate hydrolases"/>
    <property type="match status" value="1"/>
</dbReference>
<name>A0A345YIM3_9SPHN</name>
<feature type="domain" description="Bacterial type II secretion system protein E" evidence="2">
    <location>
        <begin position="157"/>
        <end position="290"/>
    </location>
</feature>
<gene>
    <name evidence="3" type="ORF">DVR09_15070</name>
</gene>
<evidence type="ECO:0000313" key="3">
    <source>
        <dbReference type="EMBL" id="AXK43775.1"/>
    </source>
</evidence>
<evidence type="ECO:0000259" key="2">
    <source>
        <dbReference type="Pfam" id="PF00437"/>
    </source>
</evidence>
<dbReference type="PANTHER" id="PTHR30486">
    <property type="entry name" value="TWITCHING MOTILITY PROTEIN PILT"/>
    <property type="match status" value="1"/>
</dbReference>